<dbReference type="EMBL" id="CM037157">
    <property type="protein sequence ID" value="KAH7850372.1"/>
    <property type="molecule type" value="Genomic_DNA"/>
</dbReference>
<proteinExistence type="predicted"/>
<dbReference type="Proteomes" id="UP000828048">
    <property type="component" value="Chromosome 7"/>
</dbReference>
<gene>
    <name evidence="1" type="ORF">Vadar_031767</name>
</gene>
<protein>
    <submittedName>
        <fullName evidence="1">Uncharacterized protein</fullName>
    </submittedName>
</protein>
<comment type="caution">
    <text evidence="1">The sequence shown here is derived from an EMBL/GenBank/DDBJ whole genome shotgun (WGS) entry which is preliminary data.</text>
</comment>
<organism evidence="1 2">
    <name type="scientific">Vaccinium darrowii</name>
    <dbReference type="NCBI Taxonomy" id="229202"/>
    <lineage>
        <taxon>Eukaryota</taxon>
        <taxon>Viridiplantae</taxon>
        <taxon>Streptophyta</taxon>
        <taxon>Embryophyta</taxon>
        <taxon>Tracheophyta</taxon>
        <taxon>Spermatophyta</taxon>
        <taxon>Magnoliopsida</taxon>
        <taxon>eudicotyledons</taxon>
        <taxon>Gunneridae</taxon>
        <taxon>Pentapetalae</taxon>
        <taxon>asterids</taxon>
        <taxon>Ericales</taxon>
        <taxon>Ericaceae</taxon>
        <taxon>Vaccinioideae</taxon>
        <taxon>Vaccinieae</taxon>
        <taxon>Vaccinium</taxon>
    </lineage>
</organism>
<evidence type="ECO:0000313" key="2">
    <source>
        <dbReference type="Proteomes" id="UP000828048"/>
    </source>
</evidence>
<sequence>MDSNDTTKISVNTTTTTTTSPKGGKGSIGSTQKGAAAGTGQCLCSPTTHQGSFRCRFHRSTSSPTPPPWFKRSKSMPPTRSVTPSLSPKSADSPAITNM</sequence>
<name>A0ACB7YB83_9ERIC</name>
<reference evidence="1 2" key="1">
    <citation type="journal article" date="2021" name="Hortic Res">
        <title>High-quality reference genome and annotation aids understanding of berry development for evergreen blueberry (Vaccinium darrowii).</title>
        <authorList>
            <person name="Yu J."/>
            <person name="Hulse-Kemp A.M."/>
            <person name="Babiker E."/>
            <person name="Staton M."/>
        </authorList>
    </citation>
    <scope>NUCLEOTIDE SEQUENCE [LARGE SCALE GENOMIC DNA]</scope>
    <source>
        <strain evidence="2">cv. NJ 8807/NJ 8810</strain>
        <tissue evidence="1">Young leaf</tissue>
    </source>
</reference>
<accession>A0ACB7YB83</accession>
<evidence type="ECO:0000313" key="1">
    <source>
        <dbReference type="EMBL" id="KAH7850372.1"/>
    </source>
</evidence>
<keyword evidence="2" id="KW-1185">Reference proteome</keyword>